<dbReference type="EMBL" id="FQVQ01000006">
    <property type="protein sequence ID" value="SHF29549.1"/>
    <property type="molecule type" value="Genomic_DNA"/>
</dbReference>
<evidence type="ECO:0000256" key="1">
    <source>
        <dbReference type="ARBA" id="ARBA00023015"/>
    </source>
</evidence>
<accession>A0A1M5AH01</accession>
<evidence type="ECO:0000259" key="5">
    <source>
        <dbReference type="PROSITE" id="PS01124"/>
    </source>
</evidence>
<feature type="transmembrane region" description="Helical" evidence="4">
    <location>
        <begin position="221"/>
        <end position="242"/>
    </location>
</feature>
<evidence type="ECO:0000313" key="7">
    <source>
        <dbReference type="Proteomes" id="UP000184147"/>
    </source>
</evidence>
<dbReference type="GO" id="GO:0043565">
    <property type="term" value="F:sequence-specific DNA binding"/>
    <property type="evidence" value="ECO:0007669"/>
    <property type="project" value="InterPro"/>
</dbReference>
<keyword evidence="7" id="KW-1185">Reference proteome</keyword>
<evidence type="ECO:0000256" key="3">
    <source>
        <dbReference type="ARBA" id="ARBA00023163"/>
    </source>
</evidence>
<feature type="transmembrane region" description="Helical" evidence="4">
    <location>
        <begin position="39"/>
        <end position="59"/>
    </location>
</feature>
<sequence>MTFQYNFYSVFLLVFWIHTAIYAGLFFRKFVVQQQKAALWMGWFLILVNLYTAPWMLGFAGWYDNQPYRTILFYVPFQHLFWIGPVIYFYLVTLLNPRFTLQKRDFFHFLPGFLHLLMSAWVALYDLGIAKQPYFITNGEDPDFQPWYQGLGLLSMIFYGLAALRYYHFYRKALESVLSNAADFLLVWMRWFLIIFLSLLVFRVSFIVLELWVSLDYWATWWYFFGFIVGGYILAIAGYAHAGVSRVYFQSKFWSPQIQWYLAPPKVLLGTTTSSFVDFSADSSEVVEMENSVVWTEWIQKIEAAITEHQLYLDPDLTLFALAQVFQIHPVQLSKIINQGFGKNFNDLINAYRIDHFKHLILENRQQRETLLALALECGFNSKATFNRAFKKQEGMSPQAYIKAQKNRYN</sequence>
<gene>
    <name evidence="6" type="ORF">SAMN05444377_10671</name>
</gene>
<keyword evidence="4" id="KW-0812">Transmembrane</keyword>
<feature type="domain" description="HTH araC/xylS-type" evidence="5">
    <location>
        <begin position="300"/>
        <end position="404"/>
    </location>
</feature>
<dbReference type="InterPro" id="IPR018060">
    <property type="entry name" value="HTH_AraC"/>
</dbReference>
<feature type="transmembrane region" description="Helical" evidence="4">
    <location>
        <begin position="6"/>
        <end position="27"/>
    </location>
</feature>
<evidence type="ECO:0000256" key="2">
    <source>
        <dbReference type="ARBA" id="ARBA00023125"/>
    </source>
</evidence>
<feature type="transmembrane region" description="Helical" evidence="4">
    <location>
        <begin position="188"/>
        <end position="209"/>
    </location>
</feature>
<dbReference type="SUPFAM" id="SSF46689">
    <property type="entry name" value="Homeodomain-like"/>
    <property type="match status" value="1"/>
</dbReference>
<dbReference type="Proteomes" id="UP000184147">
    <property type="component" value="Unassembled WGS sequence"/>
</dbReference>
<keyword evidence="1" id="KW-0805">Transcription regulation</keyword>
<dbReference type="Pfam" id="PF12833">
    <property type="entry name" value="HTH_18"/>
    <property type="match status" value="1"/>
</dbReference>
<protein>
    <submittedName>
        <fullName evidence="6">Transcriptional regulator, AraC family</fullName>
    </submittedName>
</protein>
<dbReference type="GO" id="GO:0003700">
    <property type="term" value="F:DNA-binding transcription factor activity"/>
    <property type="evidence" value="ECO:0007669"/>
    <property type="project" value="InterPro"/>
</dbReference>
<name>A0A1M5AH01_9FLAO</name>
<dbReference type="AlphaFoldDB" id="A0A1M5AH01"/>
<dbReference type="PANTHER" id="PTHR43280">
    <property type="entry name" value="ARAC-FAMILY TRANSCRIPTIONAL REGULATOR"/>
    <property type="match status" value="1"/>
</dbReference>
<dbReference type="STRING" id="1124188.SAMN05444377_10671"/>
<feature type="transmembrane region" description="Helical" evidence="4">
    <location>
        <begin position="106"/>
        <end position="127"/>
    </location>
</feature>
<keyword evidence="4" id="KW-1133">Transmembrane helix</keyword>
<dbReference type="PANTHER" id="PTHR43280:SF29">
    <property type="entry name" value="ARAC-FAMILY TRANSCRIPTIONAL REGULATOR"/>
    <property type="match status" value="1"/>
</dbReference>
<dbReference type="OrthoDB" id="9779074at2"/>
<dbReference type="Gene3D" id="1.10.10.60">
    <property type="entry name" value="Homeodomain-like"/>
    <property type="match status" value="2"/>
</dbReference>
<keyword evidence="4" id="KW-0472">Membrane</keyword>
<feature type="transmembrane region" description="Helical" evidence="4">
    <location>
        <begin position="147"/>
        <end position="167"/>
    </location>
</feature>
<dbReference type="SMART" id="SM00342">
    <property type="entry name" value="HTH_ARAC"/>
    <property type="match status" value="1"/>
</dbReference>
<feature type="transmembrane region" description="Helical" evidence="4">
    <location>
        <begin position="71"/>
        <end position="94"/>
    </location>
</feature>
<keyword evidence="3" id="KW-0804">Transcription</keyword>
<reference evidence="6 7" key="1">
    <citation type="submission" date="2016-11" db="EMBL/GenBank/DDBJ databases">
        <authorList>
            <person name="Jaros S."/>
            <person name="Januszkiewicz K."/>
            <person name="Wedrychowicz H."/>
        </authorList>
    </citation>
    <scope>NUCLEOTIDE SEQUENCE [LARGE SCALE GENOMIC DNA]</scope>
    <source>
        <strain evidence="6 7">DSM 25660</strain>
    </source>
</reference>
<proteinExistence type="predicted"/>
<organism evidence="6 7">
    <name type="scientific">Flavobacterium fontis</name>
    <dbReference type="NCBI Taxonomy" id="1124188"/>
    <lineage>
        <taxon>Bacteria</taxon>
        <taxon>Pseudomonadati</taxon>
        <taxon>Bacteroidota</taxon>
        <taxon>Flavobacteriia</taxon>
        <taxon>Flavobacteriales</taxon>
        <taxon>Flavobacteriaceae</taxon>
        <taxon>Flavobacterium</taxon>
    </lineage>
</organism>
<keyword evidence="2" id="KW-0238">DNA-binding</keyword>
<evidence type="ECO:0000256" key="4">
    <source>
        <dbReference type="SAM" id="Phobius"/>
    </source>
</evidence>
<dbReference type="InterPro" id="IPR009057">
    <property type="entry name" value="Homeodomain-like_sf"/>
</dbReference>
<evidence type="ECO:0000313" key="6">
    <source>
        <dbReference type="EMBL" id="SHF29549.1"/>
    </source>
</evidence>
<dbReference type="RefSeq" id="WP_073362828.1">
    <property type="nucleotide sequence ID" value="NZ_FQVQ01000006.1"/>
</dbReference>
<dbReference type="PROSITE" id="PS01124">
    <property type="entry name" value="HTH_ARAC_FAMILY_2"/>
    <property type="match status" value="1"/>
</dbReference>